<name>A0A494YZV1_9BACI</name>
<dbReference type="Proteomes" id="UP000281813">
    <property type="component" value="Unassembled WGS sequence"/>
</dbReference>
<evidence type="ECO:0000256" key="2">
    <source>
        <dbReference type="ARBA" id="ARBA00034078"/>
    </source>
</evidence>
<sequence length="147" mass="16652">MQLKKYTDYALRVLIFTGLKKDGELASIKEISEVYNISPNHLGKIVFELNKLELLETIRGRNGGIRLAKAPEEVNIGLLIRRLENDFNLLECFNRGADHCVITPACTLKHVLNKALHAFFKVLEAYTLKDLIENEQELKALMGIASE</sequence>
<dbReference type="InterPro" id="IPR000944">
    <property type="entry name" value="Tscrpt_reg_Rrf2"/>
</dbReference>
<dbReference type="InterPro" id="IPR036390">
    <property type="entry name" value="WH_DNA-bd_sf"/>
</dbReference>
<dbReference type="Gene3D" id="1.10.10.10">
    <property type="entry name" value="Winged helix-like DNA-binding domain superfamily/Winged helix DNA-binding domain"/>
    <property type="match status" value="1"/>
</dbReference>
<dbReference type="AlphaFoldDB" id="A0A494YZV1"/>
<comment type="caution">
    <text evidence="4">The sequence shown here is derived from an EMBL/GenBank/DDBJ whole genome shotgun (WGS) entry which is preliminary data.</text>
</comment>
<evidence type="ECO:0000313" key="4">
    <source>
        <dbReference type="EMBL" id="RKQ15255.1"/>
    </source>
</evidence>
<evidence type="ECO:0000256" key="1">
    <source>
        <dbReference type="ARBA" id="ARBA00023125"/>
    </source>
</evidence>
<evidence type="ECO:0000313" key="5">
    <source>
        <dbReference type="Proteomes" id="UP000281813"/>
    </source>
</evidence>
<protein>
    <recommendedName>
        <fullName evidence="3">HTH-type transcriptional regulator NsrR</fullName>
    </recommendedName>
</protein>
<dbReference type="GO" id="GO:0005829">
    <property type="term" value="C:cytosol"/>
    <property type="evidence" value="ECO:0007669"/>
    <property type="project" value="TreeGrafter"/>
</dbReference>
<reference evidence="4 5" key="1">
    <citation type="journal article" date="2015" name="Antonie Van Leeuwenhoek">
        <title>Oceanobacillus bengalensis sp. nov., a bacterium isolated from seawater of the Bay of Bengal.</title>
        <authorList>
            <person name="Yongchang O."/>
            <person name="Xiang W."/>
            <person name="Wang G."/>
        </authorList>
    </citation>
    <scope>NUCLEOTIDE SEQUENCE [LARGE SCALE GENOMIC DNA]</scope>
    <source>
        <strain evidence="4 5">MCCC 1K00260</strain>
    </source>
</reference>
<dbReference type="NCBIfam" id="TIGR00738">
    <property type="entry name" value="rrf2_super"/>
    <property type="match status" value="1"/>
</dbReference>
<evidence type="ECO:0000256" key="3">
    <source>
        <dbReference type="ARBA" id="ARBA00040173"/>
    </source>
</evidence>
<comment type="cofactor">
    <cofactor evidence="2">
        <name>[2Fe-2S] cluster</name>
        <dbReference type="ChEBI" id="CHEBI:190135"/>
    </cofactor>
</comment>
<dbReference type="Pfam" id="PF02082">
    <property type="entry name" value="Rrf2"/>
    <property type="match status" value="1"/>
</dbReference>
<dbReference type="GO" id="GO:0003677">
    <property type="term" value="F:DNA binding"/>
    <property type="evidence" value="ECO:0007669"/>
    <property type="project" value="UniProtKB-KW"/>
</dbReference>
<dbReference type="RefSeq" id="WP_121131742.1">
    <property type="nucleotide sequence ID" value="NZ_JBHUFK010000039.1"/>
</dbReference>
<accession>A0A494YZV1</accession>
<dbReference type="PROSITE" id="PS51197">
    <property type="entry name" value="HTH_RRF2_2"/>
    <property type="match status" value="1"/>
</dbReference>
<dbReference type="GO" id="GO:0003700">
    <property type="term" value="F:DNA-binding transcription factor activity"/>
    <property type="evidence" value="ECO:0007669"/>
    <property type="project" value="TreeGrafter"/>
</dbReference>
<gene>
    <name evidence="4" type="ORF">D8M05_11030</name>
</gene>
<dbReference type="PANTHER" id="PTHR33221">
    <property type="entry name" value="WINGED HELIX-TURN-HELIX TRANSCRIPTIONAL REGULATOR, RRF2 FAMILY"/>
    <property type="match status" value="1"/>
</dbReference>
<dbReference type="OrthoDB" id="9795923at2"/>
<dbReference type="SUPFAM" id="SSF46785">
    <property type="entry name" value="Winged helix' DNA-binding domain"/>
    <property type="match status" value="1"/>
</dbReference>
<dbReference type="EMBL" id="RBZO01000015">
    <property type="protein sequence ID" value="RKQ15255.1"/>
    <property type="molecule type" value="Genomic_DNA"/>
</dbReference>
<proteinExistence type="predicted"/>
<dbReference type="InterPro" id="IPR036388">
    <property type="entry name" value="WH-like_DNA-bd_sf"/>
</dbReference>
<keyword evidence="5" id="KW-1185">Reference proteome</keyword>
<dbReference type="PANTHER" id="PTHR33221:SF4">
    <property type="entry name" value="HTH-TYPE TRANSCRIPTIONAL REPRESSOR NSRR"/>
    <property type="match status" value="1"/>
</dbReference>
<organism evidence="4 5">
    <name type="scientific">Oceanobacillus bengalensis</name>
    <dbReference type="NCBI Taxonomy" id="1435466"/>
    <lineage>
        <taxon>Bacteria</taxon>
        <taxon>Bacillati</taxon>
        <taxon>Bacillota</taxon>
        <taxon>Bacilli</taxon>
        <taxon>Bacillales</taxon>
        <taxon>Bacillaceae</taxon>
        <taxon>Oceanobacillus</taxon>
    </lineage>
</organism>
<keyword evidence="1" id="KW-0238">DNA-binding</keyword>